<dbReference type="EMBL" id="JAZHXI010000009">
    <property type="protein sequence ID" value="KAL2068156.1"/>
    <property type="molecule type" value="Genomic_DNA"/>
</dbReference>
<comment type="caution">
    <text evidence="1">The sequence shown here is derived from an EMBL/GenBank/DDBJ whole genome shotgun (WGS) entry which is preliminary data.</text>
</comment>
<accession>A0ABR4CDX2</accession>
<proteinExistence type="predicted"/>
<organism evidence="1 2">
    <name type="scientific">Oculimacula yallundae</name>
    <dbReference type="NCBI Taxonomy" id="86028"/>
    <lineage>
        <taxon>Eukaryota</taxon>
        <taxon>Fungi</taxon>
        <taxon>Dikarya</taxon>
        <taxon>Ascomycota</taxon>
        <taxon>Pezizomycotina</taxon>
        <taxon>Leotiomycetes</taxon>
        <taxon>Helotiales</taxon>
        <taxon>Ploettnerulaceae</taxon>
        <taxon>Oculimacula</taxon>
    </lineage>
</organism>
<evidence type="ECO:0000313" key="2">
    <source>
        <dbReference type="Proteomes" id="UP001595075"/>
    </source>
</evidence>
<sequence length="202" mass="22774">MATARRHRTKALMNSKLCRVMNPKLCRVMWSSWYRRYSLGRSCIRSIHVDFDPNSFFHSFFLFDLQYSTVAAADAKRSSNDVNEWQTGKLQPSLRDRFDQDAQCLLRVSSPGFAKRRSKGGLQPRFASSLMAFSAHHLALSGQLMRFPCSRESRFLCLIILASSPAFIARSVNRHFDLNSSSLAEPSAAAPAYSTKVGNLNA</sequence>
<reference evidence="1 2" key="1">
    <citation type="journal article" date="2024" name="Commun. Biol.">
        <title>Comparative genomic analysis of thermophilic fungi reveals convergent evolutionary adaptations and gene losses.</title>
        <authorList>
            <person name="Steindorff A.S."/>
            <person name="Aguilar-Pontes M.V."/>
            <person name="Robinson A.J."/>
            <person name="Andreopoulos B."/>
            <person name="LaButti K."/>
            <person name="Kuo A."/>
            <person name="Mondo S."/>
            <person name="Riley R."/>
            <person name="Otillar R."/>
            <person name="Haridas S."/>
            <person name="Lipzen A."/>
            <person name="Grimwood J."/>
            <person name="Schmutz J."/>
            <person name="Clum A."/>
            <person name="Reid I.D."/>
            <person name="Moisan M.C."/>
            <person name="Butler G."/>
            <person name="Nguyen T.T.M."/>
            <person name="Dewar K."/>
            <person name="Conant G."/>
            <person name="Drula E."/>
            <person name="Henrissat B."/>
            <person name="Hansel C."/>
            <person name="Singer S."/>
            <person name="Hutchinson M.I."/>
            <person name="de Vries R.P."/>
            <person name="Natvig D.O."/>
            <person name="Powell A.J."/>
            <person name="Tsang A."/>
            <person name="Grigoriev I.V."/>
        </authorList>
    </citation>
    <scope>NUCLEOTIDE SEQUENCE [LARGE SCALE GENOMIC DNA]</scope>
    <source>
        <strain evidence="1 2">CBS 494.80</strain>
    </source>
</reference>
<dbReference type="Proteomes" id="UP001595075">
    <property type="component" value="Unassembled WGS sequence"/>
</dbReference>
<evidence type="ECO:0000313" key="1">
    <source>
        <dbReference type="EMBL" id="KAL2068156.1"/>
    </source>
</evidence>
<keyword evidence="2" id="KW-1185">Reference proteome</keyword>
<gene>
    <name evidence="1" type="ORF">VTL71DRAFT_16254</name>
</gene>
<name>A0ABR4CDX2_9HELO</name>
<protein>
    <submittedName>
        <fullName evidence="1">Uncharacterized protein</fullName>
    </submittedName>
</protein>